<feature type="transmembrane region" description="Helical" evidence="1">
    <location>
        <begin position="43"/>
        <end position="64"/>
    </location>
</feature>
<protein>
    <recommendedName>
        <fullName evidence="2">Urease accessory protein UreH-like transmembrane domain-containing protein</fullName>
    </recommendedName>
</protein>
<organism evidence="3 4">
    <name type="scientific">Parachlamydia acanthamoebae</name>
    <dbReference type="NCBI Taxonomy" id="83552"/>
    <lineage>
        <taxon>Bacteria</taxon>
        <taxon>Pseudomonadati</taxon>
        <taxon>Chlamydiota</taxon>
        <taxon>Chlamydiia</taxon>
        <taxon>Parachlamydiales</taxon>
        <taxon>Parachlamydiaceae</taxon>
        <taxon>Parachlamydia</taxon>
    </lineage>
</organism>
<gene>
    <name evidence="3" type="ORF">DB43_GV00140</name>
</gene>
<feature type="transmembrane region" description="Helical" evidence="1">
    <location>
        <begin position="186"/>
        <end position="208"/>
    </location>
</feature>
<evidence type="ECO:0000313" key="4">
    <source>
        <dbReference type="Proteomes" id="UP000031307"/>
    </source>
</evidence>
<evidence type="ECO:0000259" key="2">
    <source>
        <dbReference type="Pfam" id="PF13386"/>
    </source>
</evidence>
<dbReference type="PANTHER" id="PTHR42208:SF1">
    <property type="entry name" value="HEAVY METAL TRANSPORTER"/>
    <property type="match status" value="1"/>
</dbReference>
<sequence length="228" mass="25559">MMSLLISMLPLYIFGNLHCMGMCGPLTLMIGQHRYRYFYFFGRMLSYMLVGMIAGGLGTVLHLLLKKFHVMESVSLLFGGSIFFMGIYTLMGWQYPGLLWISKRLAKFNAHLTTLILQDRAWPSFFFGFFTVLLPCGQTLIVFSACALSGDLWIGMLNGFAFALLTSPSLLLAMQAHHLLSKLKAHYALLMGGSAMIIGSISICRGLAEIELIEHLTFESPFFHLAIY</sequence>
<dbReference type="PANTHER" id="PTHR42208">
    <property type="entry name" value="HEAVY METAL TRANSPORTER-RELATED"/>
    <property type="match status" value="1"/>
</dbReference>
<keyword evidence="1" id="KW-1133">Transmembrane helix</keyword>
<dbReference type="Pfam" id="PF13386">
    <property type="entry name" value="DsbD_2"/>
    <property type="match status" value="1"/>
</dbReference>
<feature type="transmembrane region" description="Helical" evidence="1">
    <location>
        <begin position="125"/>
        <end position="148"/>
    </location>
</feature>
<keyword evidence="1" id="KW-0472">Membrane</keyword>
<reference evidence="3 4" key="1">
    <citation type="journal article" date="2014" name="Mol. Biol. Evol.">
        <title>Massive expansion of Ubiquitination-related gene families within the Chlamydiae.</title>
        <authorList>
            <person name="Domman D."/>
            <person name="Collingro A."/>
            <person name="Lagkouvardos I."/>
            <person name="Gehre L."/>
            <person name="Weinmaier T."/>
            <person name="Rattei T."/>
            <person name="Subtil A."/>
            <person name="Horn M."/>
        </authorList>
    </citation>
    <scope>NUCLEOTIDE SEQUENCE [LARGE SCALE GENOMIC DNA]</scope>
    <source>
        <strain evidence="3 4">OEW1</strain>
    </source>
</reference>
<evidence type="ECO:0000313" key="3">
    <source>
        <dbReference type="EMBL" id="KIA77064.1"/>
    </source>
</evidence>
<comment type="caution">
    <text evidence="3">The sequence shown here is derived from an EMBL/GenBank/DDBJ whole genome shotgun (WGS) entry which is preliminary data.</text>
</comment>
<accession>A0A0C1EKN5</accession>
<feature type="transmembrane region" description="Helical" evidence="1">
    <location>
        <begin position="76"/>
        <end position="95"/>
    </location>
</feature>
<dbReference type="Proteomes" id="UP000031307">
    <property type="component" value="Unassembled WGS sequence"/>
</dbReference>
<dbReference type="EMBL" id="JSAM01000091">
    <property type="protein sequence ID" value="KIA77064.1"/>
    <property type="molecule type" value="Genomic_DNA"/>
</dbReference>
<dbReference type="AlphaFoldDB" id="A0A0C1EKN5"/>
<feature type="transmembrane region" description="Helical" evidence="1">
    <location>
        <begin position="160"/>
        <end position="180"/>
    </location>
</feature>
<name>A0A0C1EKN5_9BACT</name>
<feature type="domain" description="Urease accessory protein UreH-like transmembrane" evidence="2">
    <location>
        <begin position="9"/>
        <end position="199"/>
    </location>
</feature>
<dbReference type="PATRIC" id="fig|83552.4.peg.1766"/>
<keyword evidence="1" id="KW-0812">Transmembrane</keyword>
<evidence type="ECO:0000256" key="1">
    <source>
        <dbReference type="SAM" id="Phobius"/>
    </source>
</evidence>
<dbReference type="InterPro" id="IPR039447">
    <property type="entry name" value="UreH-like_TM_dom"/>
</dbReference>
<proteinExistence type="predicted"/>